<keyword evidence="3" id="KW-1185">Reference proteome</keyword>
<proteinExistence type="predicted"/>
<dbReference type="Proteomes" id="UP000799441">
    <property type="component" value="Unassembled WGS sequence"/>
</dbReference>
<dbReference type="AlphaFoldDB" id="A0A9P4QEN8"/>
<dbReference type="EMBL" id="MU003766">
    <property type="protein sequence ID" value="KAF2725882.1"/>
    <property type="molecule type" value="Genomic_DNA"/>
</dbReference>
<feature type="compositionally biased region" description="Basic and acidic residues" evidence="1">
    <location>
        <begin position="53"/>
        <end position="62"/>
    </location>
</feature>
<accession>A0A9P4QEN8</accession>
<reference evidence="2" key="1">
    <citation type="journal article" date="2020" name="Stud. Mycol.">
        <title>101 Dothideomycetes genomes: a test case for predicting lifestyles and emergence of pathogens.</title>
        <authorList>
            <person name="Haridas S."/>
            <person name="Albert R."/>
            <person name="Binder M."/>
            <person name="Bloem J."/>
            <person name="Labutti K."/>
            <person name="Salamov A."/>
            <person name="Andreopoulos B."/>
            <person name="Baker S."/>
            <person name="Barry K."/>
            <person name="Bills G."/>
            <person name="Bluhm B."/>
            <person name="Cannon C."/>
            <person name="Castanera R."/>
            <person name="Culley D."/>
            <person name="Daum C."/>
            <person name="Ezra D."/>
            <person name="Gonzalez J."/>
            <person name="Henrissat B."/>
            <person name="Kuo A."/>
            <person name="Liang C."/>
            <person name="Lipzen A."/>
            <person name="Lutzoni F."/>
            <person name="Magnuson J."/>
            <person name="Mondo S."/>
            <person name="Nolan M."/>
            <person name="Ohm R."/>
            <person name="Pangilinan J."/>
            <person name="Park H.-J."/>
            <person name="Ramirez L."/>
            <person name="Alfaro M."/>
            <person name="Sun H."/>
            <person name="Tritt A."/>
            <person name="Yoshinaga Y."/>
            <person name="Zwiers L.-H."/>
            <person name="Turgeon B."/>
            <person name="Goodwin S."/>
            <person name="Spatafora J."/>
            <person name="Crous P."/>
            <person name="Grigoriev I."/>
        </authorList>
    </citation>
    <scope>NUCLEOTIDE SEQUENCE</scope>
    <source>
        <strain evidence="2">CBS 116435</strain>
    </source>
</reference>
<feature type="region of interest" description="Disordered" evidence="1">
    <location>
        <begin position="33"/>
        <end position="62"/>
    </location>
</feature>
<feature type="compositionally biased region" description="Basic residues" evidence="1">
    <location>
        <begin position="40"/>
        <end position="52"/>
    </location>
</feature>
<organism evidence="2 3">
    <name type="scientific">Polychaeton citri CBS 116435</name>
    <dbReference type="NCBI Taxonomy" id="1314669"/>
    <lineage>
        <taxon>Eukaryota</taxon>
        <taxon>Fungi</taxon>
        <taxon>Dikarya</taxon>
        <taxon>Ascomycota</taxon>
        <taxon>Pezizomycotina</taxon>
        <taxon>Dothideomycetes</taxon>
        <taxon>Dothideomycetidae</taxon>
        <taxon>Capnodiales</taxon>
        <taxon>Capnodiaceae</taxon>
        <taxon>Polychaeton</taxon>
    </lineage>
</organism>
<comment type="caution">
    <text evidence="2">The sequence shown here is derived from an EMBL/GenBank/DDBJ whole genome shotgun (WGS) entry which is preliminary data.</text>
</comment>
<protein>
    <submittedName>
        <fullName evidence="2">Uncharacterized protein</fullName>
    </submittedName>
</protein>
<sequence length="62" mass="7054">MPMPMLMPMSMPMPIPMSVMPVPELQGRLWHSLDCDPSQKHPHGKLPYRRLRKSEGKTGGDN</sequence>
<evidence type="ECO:0000313" key="3">
    <source>
        <dbReference type="Proteomes" id="UP000799441"/>
    </source>
</evidence>
<evidence type="ECO:0000313" key="2">
    <source>
        <dbReference type="EMBL" id="KAF2725882.1"/>
    </source>
</evidence>
<name>A0A9P4QEN8_9PEZI</name>
<evidence type="ECO:0000256" key="1">
    <source>
        <dbReference type="SAM" id="MobiDB-lite"/>
    </source>
</evidence>
<gene>
    <name evidence="2" type="ORF">K431DRAFT_280613</name>
</gene>